<dbReference type="EMBL" id="AALC02000018">
    <property type="protein sequence ID" value="EEQ06941.1"/>
    <property type="molecule type" value="Genomic_DNA"/>
</dbReference>
<sequence>MTVGATMSEKQLRQLSIAVGNKLKARAAWVTCAESCTGGWVAKALTDIAGSSAYFDRGFVTYSNAAKHDLLGVDETTLANYGAVSEAVVREMALGALSAANADFAVAISGIAGPDGGSADKPVGTVWFAFAAREGRVVAYKQLFSGDRDTVRLQAAVFALQTLFDDFL</sequence>
<gene>
    <name evidence="2" type="ORF">yberc0001_12030</name>
</gene>
<organism evidence="2 3">
    <name type="scientific">Yersinia bercovieri ATCC 43970</name>
    <dbReference type="NCBI Taxonomy" id="349968"/>
    <lineage>
        <taxon>Bacteria</taxon>
        <taxon>Pseudomonadati</taxon>
        <taxon>Pseudomonadota</taxon>
        <taxon>Gammaproteobacteria</taxon>
        <taxon>Enterobacterales</taxon>
        <taxon>Yersiniaceae</taxon>
        <taxon>Yersinia</taxon>
    </lineage>
</organism>
<name>A0ABM9XZS8_YERBE</name>
<keyword evidence="3" id="KW-1185">Reference proteome</keyword>
<dbReference type="SUPFAM" id="SSF142433">
    <property type="entry name" value="CinA-like"/>
    <property type="match status" value="1"/>
</dbReference>
<evidence type="ECO:0000313" key="2">
    <source>
        <dbReference type="EMBL" id="EEQ06941.1"/>
    </source>
</evidence>
<evidence type="ECO:0000259" key="1">
    <source>
        <dbReference type="Pfam" id="PF02464"/>
    </source>
</evidence>
<dbReference type="InterPro" id="IPR008136">
    <property type="entry name" value="CinA_C"/>
</dbReference>
<dbReference type="Pfam" id="PF02464">
    <property type="entry name" value="CinA"/>
    <property type="match status" value="1"/>
</dbReference>
<evidence type="ECO:0000313" key="3">
    <source>
        <dbReference type="Proteomes" id="UP000010319"/>
    </source>
</evidence>
<reference evidence="2" key="1">
    <citation type="submission" date="2008-12" db="EMBL/GenBank/DDBJ databases">
        <title>Annotation of the Yersinia bercovieri ATCC 43970 genome.</title>
        <authorList>
            <person name="Read T.D."/>
            <person name="Akmal A."/>
            <person name="Bishop-Lilly K."/>
            <person name="Chen P.E."/>
            <person name="Cook C."/>
            <person name="Kiley M.P."/>
            <person name="Lentz S."/>
            <person name="Mateczun A."/>
            <person name="Nagarajan N."/>
            <person name="Nolan N."/>
            <person name="Osborne B.I."/>
            <person name="Pop M."/>
            <person name="Sozhamannan S."/>
            <person name="Stewart A.C."/>
            <person name="Sulakvelidze A."/>
            <person name="Thomason B."/>
            <person name="Willner K."/>
            <person name="Zwick M.E."/>
        </authorList>
    </citation>
    <scope>NUCLEOTIDE SEQUENCE [LARGE SCALE GENOMIC DNA]</scope>
    <source>
        <strain evidence="2">ATCC 43970</strain>
    </source>
</reference>
<dbReference type="InterPro" id="IPR036653">
    <property type="entry name" value="CinA-like_C"/>
</dbReference>
<comment type="caution">
    <text evidence="2">The sequence shown here is derived from an EMBL/GenBank/DDBJ whole genome shotgun (WGS) entry which is preliminary data.</text>
</comment>
<feature type="domain" description="CinA C-terminal" evidence="1">
    <location>
        <begin position="15"/>
        <end position="164"/>
    </location>
</feature>
<dbReference type="Gene3D" id="3.90.950.20">
    <property type="entry name" value="CinA-like"/>
    <property type="match status" value="1"/>
</dbReference>
<accession>A0ABM9XZS8</accession>
<dbReference type="NCBIfam" id="TIGR00199">
    <property type="entry name" value="PncC_domain"/>
    <property type="match status" value="1"/>
</dbReference>
<dbReference type="Proteomes" id="UP000010319">
    <property type="component" value="Unassembled WGS sequence"/>
</dbReference>
<dbReference type="NCBIfam" id="NF002975">
    <property type="entry name" value="PRK03661.1"/>
    <property type="match status" value="1"/>
</dbReference>
<protein>
    <submittedName>
        <fullName evidence="2">Competence/damage-inducible protein CinA domain protein</fullName>
    </submittedName>
</protein>
<proteinExistence type="predicted"/>